<name>A0A0K2D153_9CAUD</name>
<keyword evidence="3" id="KW-1185">Reference proteome</keyword>
<dbReference type="GeneID" id="26633056"/>
<evidence type="ECO:0000313" key="3">
    <source>
        <dbReference type="Proteomes" id="UP000204647"/>
    </source>
</evidence>
<reference evidence="2 3" key="1">
    <citation type="journal article" date="2015" name="Genome Announc.">
        <title>Genome Sequences of Two Bacillus cereus Group Bacteriophages, Eyuki and AvesoBmore.</title>
        <authorList>
            <person name="Erill I."/>
            <person name="Caruso S.M."/>
        </authorList>
    </citation>
    <scope>NUCLEOTIDE SEQUENCE [LARGE SCALE GENOMIC DNA]</scope>
</reference>
<gene>
    <name evidence="2" type="ORF">AVESOBMORE_120</name>
</gene>
<feature type="transmembrane region" description="Helical" evidence="1">
    <location>
        <begin position="48"/>
        <end position="81"/>
    </location>
</feature>
<dbReference type="RefSeq" id="YP_009206475.1">
    <property type="nucleotide sequence ID" value="NC_028887.1"/>
</dbReference>
<keyword evidence="1" id="KW-1133">Transmembrane helix</keyword>
<evidence type="ECO:0000256" key="1">
    <source>
        <dbReference type="SAM" id="Phobius"/>
    </source>
</evidence>
<dbReference type="OrthoDB" id="38860at10239"/>
<keyword evidence="1" id="KW-0472">Membrane</keyword>
<dbReference type="EMBL" id="KT307976">
    <property type="protein sequence ID" value="ALA13458.1"/>
    <property type="molecule type" value="Genomic_DNA"/>
</dbReference>
<accession>A0A0K2D153</accession>
<evidence type="ECO:0000313" key="2">
    <source>
        <dbReference type="EMBL" id="ALA13458.1"/>
    </source>
</evidence>
<keyword evidence="1" id="KW-0812">Transmembrane</keyword>
<organism evidence="2 3">
    <name type="scientific">Bacillus phage AvesoBmore</name>
    <dbReference type="NCBI Taxonomy" id="1698451"/>
    <lineage>
        <taxon>Viruses</taxon>
        <taxon>Duplodnaviria</taxon>
        <taxon>Heunggongvirae</taxon>
        <taxon>Uroviricota</taxon>
        <taxon>Caudoviricetes</taxon>
        <taxon>Herelleviridae</taxon>
        <taxon>Bastillevirinae</taxon>
        <taxon>Bequatrovirus</taxon>
        <taxon>Bequatrovirus avesobmore</taxon>
    </lineage>
</organism>
<sequence>MITLGIIAYIIISIRMYYSYKKDNYSEFTGEWDYGQSKKLGMIYGFSFVPIVAVSMVILIGVLYVLLNIVTSILWLVLWIATNMP</sequence>
<dbReference type="Proteomes" id="UP000204647">
    <property type="component" value="Segment"/>
</dbReference>
<protein>
    <submittedName>
        <fullName evidence="2">Uncharacterized protein</fullName>
    </submittedName>
</protein>
<dbReference type="KEGG" id="vg:26633056"/>
<proteinExistence type="predicted"/>